<name>A0A4Y7JFM7_PAPSO</name>
<accession>A0A4Y7JFM7</accession>
<evidence type="ECO:0000313" key="2">
    <source>
        <dbReference type="Proteomes" id="UP000316621"/>
    </source>
</evidence>
<protein>
    <submittedName>
        <fullName evidence="1">Uncharacterized protein</fullName>
    </submittedName>
</protein>
<keyword evidence="2" id="KW-1185">Reference proteome</keyword>
<dbReference type="Gramene" id="RZC58820">
    <property type="protein sequence ID" value="RZC58820"/>
    <property type="gene ID" value="C5167_006121"/>
</dbReference>
<dbReference type="AlphaFoldDB" id="A0A4Y7JFM7"/>
<sequence>MHELLFEKVNVETSSNCDSPIDIIRWQSEYINNVASRILSTFNQNPNTSVVQIEGEHKGRSIMMLEVEHPDAKGEVWSLSYAGKQFLRFYNGELEVSIQ</sequence>
<evidence type="ECO:0000313" key="1">
    <source>
        <dbReference type="EMBL" id="RZC58820.1"/>
    </source>
</evidence>
<reference evidence="1 2" key="1">
    <citation type="journal article" date="2018" name="Science">
        <title>The opium poppy genome and morphinan production.</title>
        <authorList>
            <person name="Guo L."/>
            <person name="Winzer T."/>
            <person name="Yang X."/>
            <person name="Li Y."/>
            <person name="Ning Z."/>
            <person name="He Z."/>
            <person name="Teodor R."/>
            <person name="Lu Y."/>
            <person name="Bowser T.A."/>
            <person name="Graham I.A."/>
            <person name="Ye K."/>
        </authorList>
    </citation>
    <scope>NUCLEOTIDE SEQUENCE [LARGE SCALE GENOMIC DNA]</scope>
    <source>
        <strain evidence="2">cv. HN1</strain>
        <tissue evidence="1">Leaves</tissue>
    </source>
</reference>
<dbReference type="EMBL" id="CM010718">
    <property type="protein sequence ID" value="RZC58820.1"/>
    <property type="molecule type" value="Genomic_DNA"/>
</dbReference>
<organism evidence="1 2">
    <name type="scientific">Papaver somniferum</name>
    <name type="common">Opium poppy</name>
    <dbReference type="NCBI Taxonomy" id="3469"/>
    <lineage>
        <taxon>Eukaryota</taxon>
        <taxon>Viridiplantae</taxon>
        <taxon>Streptophyta</taxon>
        <taxon>Embryophyta</taxon>
        <taxon>Tracheophyta</taxon>
        <taxon>Spermatophyta</taxon>
        <taxon>Magnoliopsida</taxon>
        <taxon>Ranunculales</taxon>
        <taxon>Papaveraceae</taxon>
        <taxon>Papaveroideae</taxon>
        <taxon>Papaver</taxon>
    </lineage>
</organism>
<gene>
    <name evidence="1" type="ORF">C5167_006121</name>
</gene>
<dbReference type="Proteomes" id="UP000316621">
    <property type="component" value="Chromosome 4"/>
</dbReference>
<proteinExistence type="predicted"/>